<gene>
    <name evidence="2" type="ORF">SAMN05421869_113145</name>
</gene>
<dbReference type="InterPro" id="IPR036388">
    <property type="entry name" value="WH-like_DNA-bd_sf"/>
</dbReference>
<dbReference type="Proteomes" id="UP000199202">
    <property type="component" value="Unassembled WGS sequence"/>
</dbReference>
<dbReference type="CDD" id="cd00090">
    <property type="entry name" value="HTH_ARSR"/>
    <property type="match status" value="1"/>
</dbReference>
<sequence>MFDDSSPAASTWTFLTHHARVLIEIARDPDVRLRDIAASIGITERTAQNIVRDLYEAGYLARNRIGRRNRYSLNLDQQFRYRTEAGVPISLLTDIFTRREEPPQADQAGEVPVGYAGRPELRDPEPVPGLG</sequence>
<reference evidence="2 3" key="1">
    <citation type="submission" date="2016-10" db="EMBL/GenBank/DDBJ databases">
        <authorList>
            <person name="de Groot N.N."/>
        </authorList>
    </citation>
    <scope>NUCLEOTIDE SEQUENCE [LARGE SCALE GENOMIC DNA]</scope>
    <source>
        <strain evidence="2 3">CGMCC 4.6533</strain>
    </source>
</reference>
<feature type="region of interest" description="Disordered" evidence="1">
    <location>
        <begin position="98"/>
        <end position="131"/>
    </location>
</feature>
<protein>
    <submittedName>
        <fullName evidence="2">MarR family protein</fullName>
    </submittedName>
</protein>
<dbReference type="OrthoDB" id="371140at2"/>
<organism evidence="2 3">
    <name type="scientific">Nonomuraea jiangxiensis</name>
    <dbReference type="NCBI Taxonomy" id="633440"/>
    <lineage>
        <taxon>Bacteria</taxon>
        <taxon>Bacillati</taxon>
        <taxon>Actinomycetota</taxon>
        <taxon>Actinomycetes</taxon>
        <taxon>Streptosporangiales</taxon>
        <taxon>Streptosporangiaceae</taxon>
        <taxon>Nonomuraea</taxon>
    </lineage>
</organism>
<dbReference type="InterPro" id="IPR011991">
    <property type="entry name" value="ArsR-like_HTH"/>
</dbReference>
<accession>A0A1G8Y1W0</accession>
<dbReference type="EMBL" id="FNDJ01000013">
    <property type="protein sequence ID" value="SDJ96766.1"/>
    <property type="molecule type" value="Genomic_DNA"/>
</dbReference>
<evidence type="ECO:0000313" key="2">
    <source>
        <dbReference type="EMBL" id="SDJ96766.1"/>
    </source>
</evidence>
<dbReference type="Gene3D" id="1.10.10.10">
    <property type="entry name" value="Winged helix-like DNA-binding domain superfamily/Winged helix DNA-binding domain"/>
    <property type="match status" value="1"/>
</dbReference>
<dbReference type="Pfam" id="PF13412">
    <property type="entry name" value="HTH_24"/>
    <property type="match status" value="1"/>
</dbReference>
<evidence type="ECO:0000256" key="1">
    <source>
        <dbReference type="SAM" id="MobiDB-lite"/>
    </source>
</evidence>
<evidence type="ECO:0000313" key="3">
    <source>
        <dbReference type="Proteomes" id="UP000199202"/>
    </source>
</evidence>
<dbReference type="STRING" id="633440.SAMN05421869_113145"/>
<dbReference type="AlphaFoldDB" id="A0A1G8Y1W0"/>
<dbReference type="RefSeq" id="WP_143043899.1">
    <property type="nucleotide sequence ID" value="NZ_FNDJ01000013.1"/>
</dbReference>
<keyword evidence="3" id="KW-1185">Reference proteome</keyword>
<dbReference type="InterPro" id="IPR036390">
    <property type="entry name" value="WH_DNA-bd_sf"/>
</dbReference>
<name>A0A1G8Y1W0_9ACTN</name>
<dbReference type="GO" id="GO:0003700">
    <property type="term" value="F:DNA-binding transcription factor activity"/>
    <property type="evidence" value="ECO:0007669"/>
    <property type="project" value="InterPro"/>
</dbReference>
<proteinExistence type="predicted"/>
<dbReference type="SUPFAM" id="SSF46785">
    <property type="entry name" value="Winged helix' DNA-binding domain"/>
    <property type="match status" value="1"/>
</dbReference>